<keyword evidence="5" id="KW-0472">Membrane</keyword>
<keyword evidence="4" id="KW-1133">Transmembrane helix</keyword>
<evidence type="ECO:0000256" key="5">
    <source>
        <dbReference type="ARBA" id="ARBA00023136"/>
    </source>
</evidence>
<dbReference type="Proteomes" id="UP001202117">
    <property type="component" value="Unassembled WGS sequence"/>
</dbReference>
<comment type="caution">
    <text evidence="7">The sequence shown here is derived from an EMBL/GenBank/DDBJ whole genome shotgun (WGS) entry which is preliminary data.</text>
</comment>
<reference evidence="7 8" key="1">
    <citation type="submission" date="2022-02" db="EMBL/GenBank/DDBJ databases">
        <title>Halomonas fukangensis sp. nov., a halophilic bacterium isolated from a bulk soil of Kalidium foliatum at Fukang.</title>
        <authorList>
            <person name="Huang Y."/>
        </authorList>
    </citation>
    <scope>NUCLEOTIDE SEQUENCE [LARGE SCALE GENOMIC DNA]</scope>
    <source>
        <strain evidence="7 8">EGI 63088</strain>
    </source>
</reference>
<dbReference type="PANTHER" id="PTHR32309:SF32">
    <property type="entry name" value="TYROSINE-PROTEIN KINASE ETK-RELATED"/>
    <property type="match status" value="1"/>
</dbReference>
<dbReference type="PANTHER" id="PTHR32309">
    <property type="entry name" value="TYROSINE-PROTEIN KINASE"/>
    <property type="match status" value="1"/>
</dbReference>
<evidence type="ECO:0000313" key="8">
    <source>
        <dbReference type="Proteomes" id="UP001202117"/>
    </source>
</evidence>
<dbReference type="InterPro" id="IPR050445">
    <property type="entry name" value="Bact_polysacc_biosynth/exp"/>
</dbReference>
<dbReference type="Pfam" id="PF23607">
    <property type="entry name" value="WZC_N"/>
    <property type="match status" value="1"/>
</dbReference>
<keyword evidence="3" id="KW-0812">Transmembrane</keyword>
<feature type="non-terminal residue" evidence="7">
    <location>
        <position position="262"/>
    </location>
</feature>
<evidence type="ECO:0000313" key="7">
    <source>
        <dbReference type="EMBL" id="MCH4565596.1"/>
    </source>
</evidence>
<evidence type="ECO:0000259" key="6">
    <source>
        <dbReference type="Pfam" id="PF02706"/>
    </source>
</evidence>
<feature type="domain" description="Polysaccharide chain length determinant N-terminal" evidence="6">
    <location>
        <begin position="2"/>
        <end position="82"/>
    </location>
</feature>
<name>A0ABS9S0H2_9GAMM</name>
<keyword evidence="2" id="KW-1003">Cell membrane</keyword>
<dbReference type="Pfam" id="PF02706">
    <property type="entry name" value="Wzz"/>
    <property type="match status" value="1"/>
</dbReference>
<protein>
    <submittedName>
        <fullName evidence="7">Wzz/FepE/Etk N-terminal domain-containing protein</fullName>
    </submittedName>
</protein>
<accession>A0ABS9S0H2</accession>
<evidence type="ECO:0000256" key="1">
    <source>
        <dbReference type="ARBA" id="ARBA00004651"/>
    </source>
</evidence>
<proteinExistence type="predicted"/>
<evidence type="ECO:0000256" key="2">
    <source>
        <dbReference type="ARBA" id="ARBA00022475"/>
    </source>
</evidence>
<dbReference type="EMBL" id="JAKVPY010000069">
    <property type="protein sequence ID" value="MCH4565596.1"/>
    <property type="molecule type" value="Genomic_DNA"/>
</dbReference>
<evidence type="ECO:0000256" key="4">
    <source>
        <dbReference type="ARBA" id="ARBA00022989"/>
    </source>
</evidence>
<comment type="subcellular location">
    <subcellularLocation>
        <location evidence="1">Cell membrane</location>
        <topology evidence="1">Multi-pass membrane protein</topology>
    </subcellularLocation>
</comment>
<evidence type="ECO:0000256" key="3">
    <source>
        <dbReference type="ARBA" id="ARBA00022692"/>
    </source>
</evidence>
<sequence length="262" mass="28772">MLIDHKLLILLITFLFAVGGAGYALLATPIYRGDALVQVERRATVNPLEDVAAGMLGEERESSTAAEVQILQSRLVLGQVVERNELDHRVESRKLPLIGNFVLRHGIERPGLMDGRPEIWGGEWLELGRLEVADHLRGIPLRVVAGEGGRYTLSLDGETPRALGEARVGELARFAEGDIELRVAALEAPEGAEFSLFKHRRVSAIRDLGDRLSVAEVGVDRGTSTGMLRLTLTGPDRDEIRRSLDAVAETFLTQNVRRQSAE</sequence>
<gene>
    <name evidence="7" type="ORF">MKP05_21115</name>
</gene>
<organism evidence="7 8">
    <name type="scientific">Halomonas flagellata</name>
    <dbReference type="NCBI Taxonomy" id="2920385"/>
    <lineage>
        <taxon>Bacteria</taxon>
        <taxon>Pseudomonadati</taxon>
        <taxon>Pseudomonadota</taxon>
        <taxon>Gammaproteobacteria</taxon>
        <taxon>Oceanospirillales</taxon>
        <taxon>Halomonadaceae</taxon>
        <taxon>Halomonas</taxon>
    </lineage>
</organism>
<keyword evidence="8" id="KW-1185">Reference proteome</keyword>
<dbReference type="InterPro" id="IPR003856">
    <property type="entry name" value="LPS_length_determ_N"/>
</dbReference>